<comment type="subcellular location">
    <subcellularLocation>
        <location evidence="1">Membrane</location>
        <topology evidence="1">Single-pass membrane protein</topology>
    </subcellularLocation>
</comment>
<dbReference type="Gene3D" id="1.10.630.10">
    <property type="entry name" value="Cytochrome P450"/>
    <property type="match status" value="1"/>
</dbReference>
<evidence type="ECO:0000256" key="10">
    <source>
        <dbReference type="ARBA" id="ARBA00023136"/>
    </source>
</evidence>
<comment type="similarity">
    <text evidence="2 12">Belongs to the cytochrome P450 family.</text>
</comment>
<dbReference type="PRINTS" id="PR00463">
    <property type="entry name" value="EP450I"/>
</dbReference>
<dbReference type="GO" id="GO:0016705">
    <property type="term" value="F:oxidoreductase activity, acting on paired donors, with incorporation or reduction of molecular oxygen"/>
    <property type="evidence" value="ECO:0007669"/>
    <property type="project" value="InterPro"/>
</dbReference>
<evidence type="ECO:0008006" key="16">
    <source>
        <dbReference type="Google" id="ProtNLM"/>
    </source>
</evidence>
<evidence type="ECO:0000256" key="13">
    <source>
        <dbReference type="SAM" id="Phobius"/>
    </source>
</evidence>
<dbReference type="InterPro" id="IPR050665">
    <property type="entry name" value="Cytochrome_P450_Monooxygen"/>
</dbReference>
<keyword evidence="5 11" id="KW-0479">Metal-binding</keyword>
<feature type="binding site" description="axial binding residue" evidence="11">
    <location>
        <position position="469"/>
    </location>
    <ligand>
        <name>heme</name>
        <dbReference type="ChEBI" id="CHEBI:30413"/>
    </ligand>
    <ligandPart>
        <name>Fe</name>
        <dbReference type="ChEBI" id="CHEBI:18248"/>
    </ligandPart>
</feature>
<evidence type="ECO:0000256" key="12">
    <source>
        <dbReference type="RuleBase" id="RU000461"/>
    </source>
</evidence>
<gene>
    <name evidence="14" type="ORF">QN277_024695</name>
</gene>
<dbReference type="Pfam" id="PF00067">
    <property type="entry name" value="p450"/>
    <property type="match status" value="1"/>
</dbReference>
<keyword evidence="9 12" id="KW-0503">Monooxygenase</keyword>
<evidence type="ECO:0000256" key="1">
    <source>
        <dbReference type="ARBA" id="ARBA00004167"/>
    </source>
</evidence>
<keyword evidence="6 13" id="KW-1133">Transmembrane helix</keyword>
<evidence type="ECO:0000256" key="7">
    <source>
        <dbReference type="ARBA" id="ARBA00023002"/>
    </source>
</evidence>
<evidence type="ECO:0000313" key="14">
    <source>
        <dbReference type="EMBL" id="KAK4267986.1"/>
    </source>
</evidence>
<accession>A0AAE1MPC7</accession>
<evidence type="ECO:0000256" key="5">
    <source>
        <dbReference type="ARBA" id="ARBA00022723"/>
    </source>
</evidence>
<reference evidence="14" key="1">
    <citation type="submission" date="2023-10" db="EMBL/GenBank/DDBJ databases">
        <title>Chromosome-level genome of the transformable northern wattle, Acacia crassicarpa.</title>
        <authorList>
            <person name="Massaro I."/>
            <person name="Sinha N.R."/>
            <person name="Poethig S."/>
            <person name="Leichty A.R."/>
        </authorList>
    </citation>
    <scope>NUCLEOTIDE SEQUENCE</scope>
    <source>
        <strain evidence="14">Acra3RX</strain>
        <tissue evidence="14">Leaf</tissue>
    </source>
</reference>
<dbReference type="GO" id="GO:0016020">
    <property type="term" value="C:membrane"/>
    <property type="evidence" value="ECO:0007669"/>
    <property type="project" value="UniProtKB-SubCell"/>
</dbReference>
<keyword evidence="4 13" id="KW-0812">Transmembrane</keyword>
<name>A0AAE1MPC7_9FABA</name>
<dbReference type="GO" id="GO:0020037">
    <property type="term" value="F:heme binding"/>
    <property type="evidence" value="ECO:0007669"/>
    <property type="project" value="InterPro"/>
</dbReference>
<dbReference type="EMBL" id="JAWXYG010000007">
    <property type="protein sequence ID" value="KAK4267986.1"/>
    <property type="molecule type" value="Genomic_DNA"/>
</dbReference>
<evidence type="ECO:0000256" key="8">
    <source>
        <dbReference type="ARBA" id="ARBA00023004"/>
    </source>
</evidence>
<evidence type="ECO:0000256" key="3">
    <source>
        <dbReference type="ARBA" id="ARBA00022617"/>
    </source>
</evidence>
<keyword evidence="15" id="KW-1185">Reference proteome</keyword>
<dbReference type="SUPFAM" id="SSF48264">
    <property type="entry name" value="Cytochrome P450"/>
    <property type="match status" value="1"/>
</dbReference>
<feature type="transmembrane region" description="Helical" evidence="13">
    <location>
        <begin position="6"/>
        <end position="26"/>
    </location>
</feature>
<proteinExistence type="inferred from homology"/>
<dbReference type="InterPro" id="IPR001128">
    <property type="entry name" value="Cyt_P450"/>
</dbReference>
<evidence type="ECO:0000256" key="9">
    <source>
        <dbReference type="ARBA" id="ARBA00023033"/>
    </source>
</evidence>
<evidence type="ECO:0000256" key="4">
    <source>
        <dbReference type="ARBA" id="ARBA00022692"/>
    </source>
</evidence>
<dbReference type="Proteomes" id="UP001293593">
    <property type="component" value="Unassembled WGS sequence"/>
</dbReference>
<keyword evidence="7 12" id="KW-0560">Oxidoreductase</keyword>
<keyword evidence="3 11" id="KW-0349">Heme</keyword>
<dbReference type="InterPro" id="IPR017972">
    <property type="entry name" value="Cyt_P450_CS"/>
</dbReference>
<keyword evidence="10 13" id="KW-0472">Membrane</keyword>
<dbReference type="InterPro" id="IPR002401">
    <property type="entry name" value="Cyt_P450_E_grp-I"/>
</dbReference>
<dbReference type="InterPro" id="IPR036396">
    <property type="entry name" value="Cyt_P450_sf"/>
</dbReference>
<evidence type="ECO:0000256" key="11">
    <source>
        <dbReference type="PIRSR" id="PIRSR602401-1"/>
    </source>
</evidence>
<evidence type="ECO:0000256" key="6">
    <source>
        <dbReference type="ARBA" id="ARBA00022989"/>
    </source>
</evidence>
<dbReference type="PANTHER" id="PTHR24282:SF26">
    <property type="entry name" value="CYTOCHROME P450"/>
    <property type="match status" value="1"/>
</dbReference>
<dbReference type="PROSITE" id="PS00086">
    <property type="entry name" value="CYTOCHROME_P450"/>
    <property type="match status" value="1"/>
</dbReference>
<dbReference type="AlphaFoldDB" id="A0AAE1MPC7"/>
<evidence type="ECO:0000256" key="2">
    <source>
        <dbReference type="ARBA" id="ARBA00010617"/>
    </source>
</evidence>
<dbReference type="GO" id="GO:0004497">
    <property type="term" value="F:monooxygenase activity"/>
    <property type="evidence" value="ECO:0007669"/>
    <property type="project" value="UniProtKB-KW"/>
</dbReference>
<sequence>MSLNLVTVILGGSLLLVYFAVNASFLKPRSTRERLRKQGIDGPIPHIFLGNIPEIKSIQIQEAQSRSLHQVASPISHHWPFTIFSHLHKWRNQYGPICLYYGGRIQFLMVQDTELVKEVSCNTSLNLGKPSYLSKDFGPLFGRGILSSSGPLWAHERKIISPQLYLDKVKGMVDLMVESTNIMLRDWEARIESSKGGEVVAEMKIDEDLRSLSADIIARACFGSNYEKGQEIFTKLRLIQKLMSKSPVGVPGLRYLPTRSNREIWRLEKEVNSMITRLVNQRLKEGDEQDLMQMIMEGATKRNEDGGGDLLSNHISRDKFIVDNCKNIFFAGHETTAVTASWALMLLAEHQDWQDRCRAEVLQVCGNGTFDATMLRSLKTVTMVIQETLRLYPPATFVIRTALQDITLGGISIPKGVNIQIPIPLLQQDPELWGPNAHMFNPQIFANGISEACKTPHAYLPFGIGSRVCAGQHLAMAELKVVLSLILLRFRFCLSPCYRHSPAFRLVIEPGEGVILRVSRI</sequence>
<comment type="caution">
    <text evidence="14">The sequence shown here is derived from an EMBL/GenBank/DDBJ whole genome shotgun (WGS) entry which is preliminary data.</text>
</comment>
<keyword evidence="8 11" id="KW-0408">Iron</keyword>
<comment type="cofactor">
    <cofactor evidence="11">
        <name>heme</name>
        <dbReference type="ChEBI" id="CHEBI:30413"/>
    </cofactor>
</comment>
<evidence type="ECO:0000313" key="15">
    <source>
        <dbReference type="Proteomes" id="UP001293593"/>
    </source>
</evidence>
<dbReference type="GO" id="GO:0005506">
    <property type="term" value="F:iron ion binding"/>
    <property type="evidence" value="ECO:0007669"/>
    <property type="project" value="InterPro"/>
</dbReference>
<dbReference type="PRINTS" id="PR00385">
    <property type="entry name" value="P450"/>
</dbReference>
<protein>
    <recommendedName>
        <fullName evidence="16">Cytochrome P450</fullName>
    </recommendedName>
</protein>
<organism evidence="14 15">
    <name type="scientific">Acacia crassicarpa</name>
    <name type="common">northern wattle</name>
    <dbReference type="NCBI Taxonomy" id="499986"/>
    <lineage>
        <taxon>Eukaryota</taxon>
        <taxon>Viridiplantae</taxon>
        <taxon>Streptophyta</taxon>
        <taxon>Embryophyta</taxon>
        <taxon>Tracheophyta</taxon>
        <taxon>Spermatophyta</taxon>
        <taxon>Magnoliopsida</taxon>
        <taxon>eudicotyledons</taxon>
        <taxon>Gunneridae</taxon>
        <taxon>Pentapetalae</taxon>
        <taxon>rosids</taxon>
        <taxon>fabids</taxon>
        <taxon>Fabales</taxon>
        <taxon>Fabaceae</taxon>
        <taxon>Caesalpinioideae</taxon>
        <taxon>mimosoid clade</taxon>
        <taxon>Acacieae</taxon>
        <taxon>Acacia</taxon>
    </lineage>
</organism>
<dbReference type="PANTHER" id="PTHR24282">
    <property type="entry name" value="CYTOCHROME P450 FAMILY MEMBER"/>
    <property type="match status" value="1"/>
</dbReference>